<dbReference type="SUPFAM" id="SSF47699">
    <property type="entry name" value="Bifunctional inhibitor/lipid-transfer protein/seed storage 2S albumin"/>
    <property type="match status" value="1"/>
</dbReference>
<dbReference type="CDD" id="cd04660">
    <property type="entry name" value="nsLTP_like"/>
    <property type="match status" value="1"/>
</dbReference>
<evidence type="ECO:0000313" key="2">
    <source>
        <dbReference type="EMBL" id="OAY53098.1"/>
    </source>
</evidence>
<organism evidence="2">
    <name type="scientific">Manihot esculenta</name>
    <name type="common">Cassava</name>
    <name type="synonym">Jatropha manihot</name>
    <dbReference type="NCBI Taxonomy" id="3983"/>
    <lineage>
        <taxon>Eukaryota</taxon>
        <taxon>Viridiplantae</taxon>
        <taxon>Streptophyta</taxon>
        <taxon>Embryophyta</taxon>
        <taxon>Tracheophyta</taxon>
        <taxon>Spermatophyta</taxon>
        <taxon>Magnoliopsida</taxon>
        <taxon>eudicotyledons</taxon>
        <taxon>Gunneridae</taxon>
        <taxon>Pentapetalae</taxon>
        <taxon>rosids</taxon>
        <taxon>fabids</taxon>
        <taxon>Malpighiales</taxon>
        <taxon>Euphorbiaceae</taxon>
        <taxon>Crotonoideae</taxon>
        <taxon>Manihoteae</taxon>
        <taxon>Manihot</taxon>
    </lineage>
</organism>
<evidence type="ECO:0000259" key="1">
    <source>
        <dbReference type="SMART" id="SM00499"/>
    </source>
</evidence>
<dbReference type="InterPro" id="IPR016140">
    <property type="entry name" value="Bifunc_inhib/LTP/seed_store"/>
</dbReference>
<dbReference type="PANTHER" id="PTHR33286:SF54">
    <property type="entry name" value="BIFUNCTIONAL INHIBITOR_LIPID-TRANSFER PROTEIN_SEED STORAGE 2S ALBUMIN SUPERFAMILY PROTEIN"/>
    <property type="match status" value="1"/>
</dbReference>
<sequence>MKVNSIILEYFSHHKCNTKLPAKGSQQNPRLFLCNCNFFNVVLAQPCEGDLQGLITQCGVYVQKGGPRMDPSQGCCNVIKSIDIPCVCKYISRVIEEVIDMDKVVHVADFCGKPLTHGMKCGSQ</sequence>
<dbReference type="InterPro" id="IPR036312">
    <property type="entry name" value="Bifun_inhib/LTP/seed_sf"/>
</dbReference>
<feature type="domain" description="Bifunctional inhibitor/plant lipid transfer protein/seed storage helical" evidence="1">
    <location>
        <begin position="58"/>
        <end position="121"/>
    </location>
</feature>
<proteinExistence type="predicted"/>
<accession>A0A2C9W3Q3</accession>
<protein>
    <recommendedName>
        <fullName evidence="1">Bifunctional inhibitor/plant lipid transfer protein/seed storage helical domain-containing protein</fullName>
    </recommendedName>
</protein>
<dbReference type="Gene3D" id="1.10.110.10">
    <property type="entry name" value="Plant lipid-transfer and hydrophobic proteins"/>
    <property type="match status" value="1"/>
</dbReference>
<gene>
    <name evidence="2" type="ORF">MANES_04G135500</name>
</gene>
<dbReference type="AlphaFoldDB" id="A0A2C9W3Q3"/>
<name>A0A2C9W3Q3_MANES</name>
<dbReference type="SMART" id="SM00499">
    <property type="entry name" value="AAI"/>
    <property type="match status" value="1"/>
</dbReference>
<dbReference type="STRING" id="3983.A0A2C9W3Q3"/>
<dbReference type="Pfam" id="PF14368">
    <property type="entry name" value="LTP_2"/>
    <property type="match status" value="1"/>
</dbReference>
<dbReference type="InterPro" id="IPR044741">
    <property type="entry name" value="NsLTP-like"/>
</dbReference>
<reference evidence="2" key="1">
    <citation type="submission" date="2016-02" db="EMBL/GenBank/DDBJ databases">
        <title>WGS assembly of Manihot esculenta.</title>
        <authorList>
            <person name="Bredeson J.V."/>
            <person name="Prochnik S.E."/>
            <person name="Lyons J.B."/>
            <person name="Schmutz J."/>
            <person name="Grimwood J."/>
            <person name="Vrebalov J."/>
            <person name="Bart R.S."/>
            <person name="Amuge T."/>
            <person name="Ferguson M.E."/>
            <person name="Green R."/>
            <person name="Putnam N."/>
            <person name="Stites J."/>
            <person name="Rounsley S."/>
            <person name="Rokhsar D.S."/>
        </authorList>
    </citation>
    <scope>NUCLEOTIDE SEQUENCE [LARGE SCALE GENOMIC DNA]</scope>
    <source>
        <tissue evidence="2">Leaf</tissue>
    </source>
</reference>
<dbReference type="PANTHER" id="PTHR33286">
    <property type="entry name" value="BIFUNCTIONAL INHIBITOR/LIPID-TRANSFER PROTEIN/SEED STORAGE 2S ALBUMIN SUPERFAMILY PROTEIN"/>
    <property type="match status" value="1"/>
</dbReference>
<dbReference type="EMBL" id="CM004390">
    <property type="protein sequence ID" value="OAY53098.1"/>
    <property type="molecule type" value="Genomic_DNA"/>
</dbReference>